<dbReference type="AlphaFoldDB" id="A0A8S1BXC6"/>
<keyword evidence="1" id="KW-1133">Transmembrane helix</keyword>
<comment type="caution">
    <text evidence="3">The sequence shown here is derived from an EMBL/GenBank/DDBJ whole genome shotgun (WGS) entry which is preliminary data.</text>
</comment>
<keyword evidence="4" id="KW-1185">Reference proteome</keyword>
<evidence type="ECO:0000259" key="2">
    <source>
        <dbReference type="Pfam" id="PF01757"/>
    </source>
</evidence>
<dbReference type="PANTHER" id="PTHR11161">
    <property type="entry name" value="O-ACYLTRANSFERASE"/>
    <property type="match status" value="1"/>
</dbReference>
<feature type="transmembrane region" description="Helical" evidence="1">
    <location>
        <begin position="125"/>
        <end position="143"/>
    </location>
</feature>
<name>A0A8S1BXC6_9INSE</name>
<feature type="transmembrane region" description="Helical" evidence="1">
    <location>
        <begin position="155"/>
        <end position="177"/>
    </location>
</feature>
<keyword evidence="1" id="KW-0472">Membrane</keyword>
<feature type="transmembrane region" description="Helical" evidence="1">
    <location>
        <begin position="264"/>
        <end position="285"/>
    </location>
</feature>
<dbReference type="Pfam" id="PF01757">
    <property type="entry name" value="Acyl_transf_3"/>
    <property type="match status" value="1"/>
</dbReference>
<dbReference type="PANTHER" id="PTHR11161:SF0">
    <property type="entry name" value="O-ACYLTRANSFERASE LIKE PROTEIN"/>
    <property type="match status" value="1"/>
</dbReference>
<accession>A0A8S1BXC6</accession>
<gene>
    <name evidence="3" type="ORF">CLODIP_2_CD08880</name>
</gene>
<feature type="transmembrane region" description="Helical" evidence="1">
    <location>
        <begin position="197"/>
        <end position="214"/>
    </location>
</feature>
<feature type="transmembrane region" description="Helical" evidence="1">
    <location>
        <begin position="226"/>
        <end position="244"/>
    </location>
</feature>
<proteinExistence type="predicted"/>
<dbReference type="GO" id="GO:0016747">
    <property type="term" value="F:acyltransferase activity, transferring groups other than amino-acyl groups"/>
    <property type="evidence" value="ECO:0007669"/>
    <property type="project" value="InterPro"/>
</dbReference>
<evidence type="ECO:0000256" key="1">
    <source>
        <dbReference type="SAM" id="Phobius"/>
    </source>
</evidence>
<dbReference type="OrthoDB" id="10006435at2759"/>
<sequence length="319" mass="36103">MQFFANPLGFEANTTVRKNSCYYENDGSMILDAASWCFIAFSSLLCLLHSWYLCVDMQLALLAPLIIYPLMKWPKYGLVAIFLLTFGSIAAVFAVTYTENLPWTSQFNVEGVVAERYGKVIYGNTPMRASPYLIGMALGYVLSKKFHVPLPRWGVVLGWLVSTALALSVVFLIIVPYSEGYVQNALQSAFYSSLHRPAWSISLCWIIWACVNGYGGAVDKILSWKYFIPASKLTFCGYLMHISALNLYSSLRRTPFFVSHIENWYVFSSCIFLTLPYTLFLYLVIEAPSMNLMRLAFKKRLINPGLTSGNKNKMLEKKA</sequence>
<reference evidence="3 4" key="1">
    <citation type="submission" date="2020-04" db="EMBL/GenBank/DDBJ databases">
        <authorList>
            <person name="Alioto T."/>
            <person name="Alioto T."/>
            <person name="Gomez Garrido J."/>
        </authorList>
    </citation>
    <scope>NUCLEOTIDE SEQUENCE [LARGE SCALE GENOMIC DNA]</scope>
</reference>
<protein>
    <recommendedName>
        <fullName evidence="2">Acyltransferase 3 domain-containing protein</fullName>
    </recommendedName>
</protein>
<keyword evidence="1" id="KW-0812">Transmembrane</keyword>
<dbReference type="InterPro" id="IPR002656">
    <property type="entry name" value="Acyl_transf_3_dom"/>
</dbReference>
<evidence type="ECO:0000313" key="4">
    <source>
        <dbReference type="Proteomes" id="UP000494165"/>
    </source>
</evidence>
<feature type="transmembrane region" description="Helical" evidence="1">
    <location>
        <begin position="33"/>
        <end position="55"/>
    </location>
</feature>
<dbReference type="InterPro" id="IPR052728">
    <property type="entry name" value="O2_lipid_transport_reg"/>
</dbReference>
<organism evidence="3 4">
    <name type="scientific">Cloeon dipterum</name>
    <dbReference type="NCBI Taxonomy" id="197152"/>
    <lineage>
        <taxon>Eukaryota</taxon>
        <taxon>Metazoa</taxon>
        <taxon>Ecdysozoa</taxon>
        <taxon>Arthropoda</taxon>
        <taxon>Hexapoda</taxon>
        <taxon>Insecta</taxon>
        <taxon>Pterygota</taxon>
        <taxon>Palaeoptera</taxon>
        <taxon>Ephemeroptera</taxon>
        <taxon>Pisciforma</taxon>
        <taxon>Baetidae</taxon>
        <taxon>Cloeon</taxon>
    </lineage>
</organism>
<evidence type="ECO:0000313" key="3">
    <source>
        <dbReference type="EMBL" id="CAB3360261.1"/>
    </source>
</evidence>
<dbReference type="EMBL" id="CADEPI010000003">
    <property type="protein sequence ID" value="CAB3360261.1"/>
    <property type="molecule type" value="Genomic_DNA"/>
</dbReference>
<feature type="domain" description="Acyltransferase 3" evidence="2">
    <location>
        <begin position="34"/>
        <end position="282"/>
    </location>
</feature>
<dbReference type="Proteomes" id="UP000494165">
    <property type="component" value="Unassembled WGS sequence"/>
</dbReference>
<feature type="transmembrane region" description="Helical" evidence="1">
    <location>
        <begin position="76"/>
        <end position="97"/>
    </location>
</feature>